<dbReference type="FunFam" id="1.10.940.10:FF:000006">
    <property type="entry name" value="16S rRNA (Cytosine(967)-C(5))-methyltransferase RsmB"/>
    <property type="match status" value="1"/>
</dbReference>
<keyword evidence="9 13" id="KW-0694">RNA-binding</keyword>
<reference evidence="15 16" key="1">
    <citation type="submission" date="2019-10" db="EMBL/GenBank/DDBJ databases">
        <title>The Genome Sequence of Clostridium tarantellae Isolated from Fish Brain.</title>
        <authorList>
            <person name="Bano L."/>
            <person name="Kiel M."/>
            <person name="Sales G."/>
            <person name="Doxey A.C."/>
            <person name="Mansfield M.J."/>
            <person name="Schiavone M."/>
            <person name="Rossetto O."/>
            <person name="Pirazzini M."/>
            <person name="Dobrindt U."/>
            <person name="Montecucco C."/>
        </authorList>
    </citation>
    <scope>NUCLEOTIDE SEQUENCE [LARGE SCALE GENOMIC DNA]</scope>
    <source>
        <strain evidence="15 16">DSM 3997</strain>
    </source>
</reference>
<dbReference type="InterPro" id="IPR029063">
    <property type="entry name" value="SAM-dependent_MTases_sf"/>
</dbReference>
<dbReference type="PANTHER" id="PTHR22807:SF53">
    <property type="entry name" value="RIBOSOMAL RNA SMALL SUBUNIT METHYLTRANSFERASE B-RELATED"/>
    <property type="match status" value="1"/>
</dbReference>
<dbReference type="InterPro" id="IPR006027">
    <property type="entry name" value="NusB_RsmB_TIM44"/>
</dbReference>
<dbReference type="InterPro" id="IPR004573">
    <property type="entry name" value="rRNA_ssu_MeTfrase_B"/>
</dbReference>
<dbReference type="Gene3D" id="3.30.70.1170">
    <property type="entry name" value="Sun protein, domain 3"/>
    <property type="match status" value="1"/>
</dbReference>
<organism evidence="15 16">
    <name type="scientific">Clostridium tarantellae</name>
    <dbReference type="NCBI Taxonomy" id="39493"/>
    <lineage>
        <taxon>Bacteria</taxon>
        <taxon>Bacillati</taxon>
        <taxon>Bacillota</taxon>
        <taxon>Clostridia</taxon>
        <taxon>Eubacteriales</taxon>
        <taxon>Clostridiaceae</taxon>
        <taxon>Clostridium</taxon>
    </lineage>
</organism>
<evidence type="ECO:0000259" key="14">
    <source>
        <dbReference type="PROSITE" id="PS51686"/>
    </source>
</evidence>
<comment type="similarity">
    <text evidence="13">Belongs to the class I-like SAM-binding methyltransferase superfamily. RsmB/NOP family.</text>
</comment>
<dbReference type="EC" id="2.1.1.176" evidence="3"/>
<dbReference type="FunFam" id="3.40.50.150:FF:000022">
    <property type="entry name" value="Ribosomal RNA small subunit methyltransferase B"/>
    <property type="match status" value="1"/>
</dbReference>
<evidence type="ECO:0000256" key="10">
    <source>
        <dbReference type="ARBA" id="ARBA00030399"/>
    </source>
</evidence>
<evidence type="ECO:0000256" key="5">
    <source>
        <dbReference type="ARBA" id="ARBA00022552"/>
    </source>
</evidence>
<dbReference type="OrthoDB" id="9810297at2"/>
<protein>
    <recommendedName>
        <fullName evidence="3">16S rRNA (cytosine(967)-C(5))-methyltransferase</fullName>
        <ecNumber evidence="3">2.1.1.176</ecNumber>
    </recommendedName>
    <alternativeName>
        <fullName evidence="10">16S rRNA m5C967 methyltransferase</fullName>
    </alternativeName>
    <alternativeName>
        <fullName evidence="11">rRNA (cytosine-C(5)-)-methyltransferase RsmB</fullName>
    </alternativeName>
</protein>
<comment type="caution">
    <text evidence="13">Lacks conserved residue(s) required for the propagation of feature annotation.</text>
</comment>
<evidence type="ECO:0000256" key="3">
    <source>
        <dbReference type="ARBA" id="ARBA00012140"/>
    </source>
</evidence>
<evidence type="ECO:0000256" key="1">
    <source>
        <dbReference type="ARBA" id="ARBA00002724"/>
    </source>
</evidence>
<evidence type="ECO:0000256" key="9">
    <source>
        <dbReference type="ARBA" id="ARBA00022884"/>
    </source>
</evidence>
<dbReference type="GO" id="GO:0003723">
    <property type="term" value="F:RNA binding"/>
    <property type="evidence" value="ECO:0007669"/>
    <property type="project" value="UniProtKB-UniRule"/>
</dbReference>
<dbReference type="PANTHER" id="PTHR22807">
    <property type="entry name" value="NOP2 YEAST -RELATED NOL1/NOP2/FMU SUN DOMAIN-CONTAINING"/>
    <property type="match status" value="1"/>
</dbReference>
<keyword evidence="5" id="KW-0698">rRNA processing</keyword>
<evidence type="ECO:0000256" key="11">
    <source>
        <dbReference type="ARBA" id="ARBA00031088"/>
    </source>
</evidence>
<comment type="subcellular location">
    <subcellularLocation>
        <location evidence="2">Cytoplasm</location>
    </subcellularLocation>
</comment>
<evidence type="ECO:0000313" key="16">
    <source>
        <dbReference type="Proteomes" id="UP000430345"/>
    </source>
</evidence>
<dbReference type="EMBL" id="WHJC01000008">
    <property type="protein sequence ID" value="MPQ42450.1"/>
    <property type="molecule type" value="Genomic_DNA"/>
</dbReference>
<keyword evidence="16" id="KW-1185">Reference proteome</keyword>
<evidence type="ECO:0000256" key="8">
    <source>
        <dbReference type="ARBA" id="ARBA00022691"/>
    </source>
</evidence>
<feature type="active site" description="Nucleophile" evidence="13">
    <location>
        <position position="378"/>
    </location>
</feature>
<dbReference type="Proteomes" id="UP000430345">
    <property type="component" value="Unassembled WGS sequence"/>
</dbReference>
<dbReference type="InterPro" id="IPR049560">
    <property type="entry name" value="MeTrfase_RsmB-F_NOP2_cat"/>
</dbReference>
<feature type="binding site" evidence="13">
    <location>
        <position position="280"/>
    </location>
    <ligand>
        <name>S-adenosyl-L-methionine</name>
        <dbReference type="ChEBI" id="CHEBI:59789"/>
    </ligand>
</feature>
<dbReference type="GO" id="GO:0006355">
    <property type="term" value="P:regulation of DNA-templated transcription"/>
    <property type="evidence" value="ECO:0007669"/>
    <property type="project" value="InterPro"/>
</dbReference>
<accession>A0A6I1MH08</accession>
<keyword evidence="6 13" id="KW-0489">Methyltransferase</keyword>
<evidence type="ECO:0000256" key="4">
    <source>
        <dbReference type="ARBA" id="ARBA00022490"/>
    </source>
</evidence>
<keyword evidence="7 13" id="KW-0808">Transferase</keyword>
<proteinExistence type="inferred from homology"/>
<dbReference type="NCBIfam" id="TIGR00563">
    <property type="entry name" value="rsmB"/>
    <property type="match status" value="1"/>
</dbReference>
<evidence type="ECO:0000256" key="7">
    <source>
        <dbReference type="ARBA" id="ARBA00022679"/>
    </source>
</evidence>
<dbReference type="Gene3D" id="3.40.50.150">
    <property type="entry name" value="Vaccinia Virus protein VP39"/>
    <property type="match status" value="1"/>
</dbReference>
<feature type="binding site" evidence="13">
    <location>
        <position position="307"/>
    </location>
    <ligand>
        <name>S-adenosyl-L-methionine</name>
        <dbReference type="ChEBI" id="CHEBI:59789"/>
    </ligand>
</feature>
<dbReference type="InterPro" id="IPR001678">
    <property type="entry name" value="MeTrfase_RsmB-F_NOP2_dom"/>
</dbReference>
<dbReference type="GO" id="GO:0008649">
    <property type="term" value="F:rRNA methyltransferase activity"/>
    <property type="evidence" value="ECO:0007669"/>
    <property type="project" value="InterPro"/>
</dbReference>
<dbReference type="PRINTS" id="PR02008">
    <property type="entry name" value="RCMTFAMILY"/>
</dbReference>
<comment type="catalytic activity">
    <reaction evidence="12">
        <text>cytidine(967) in 16S rRNA + S-adenosyl-L-methionine = 5-methylcytidine(967) in 16S rRNA + S-adenosyl-L-homocysteine + H(+)</text>
        <dbReference type="Rhea" id="RHEA:42748"/>
        <dbReference type="Rhea" id="RHEA-COMP:10219"/>
        <dbReference type="Rhea" id="RHEA-COMP:10220"/>
        <dbReference type="ChEBI" id="CHEBI:15378"/>
        <dbReference type="ChEBI" id="CHEBI:57856"/>
        <dbReference type="ChEBI" id="CHEBI:59789"/>
        <dbReference type="ChEBI" id="CHEBI:74483"/>
        <dbReference type="ChEBI" id="CHEBI:82748"/>
        <dbReference type="EC" id="2.1.1.176"/>
    </reaction>
</comment>
<feature type="binding site" evidence="13">
    <location>
        <position position="325"/>
    </location>
    <ligand>
        <name>S-adenosyl-L-methionine</name>
        <dbReference type="ChEBI" id="CHEBI:59789"/>
    </ligand>
</feature>
<evidence type="ECO:0000256" key="13">
    <source>
        <dbReference type="PROSITE-ProRule" id="PRU01023"/>
    </source>
</evidence>
<comment type="function">
    <text evidence="1">Specifically methylates the cytosine at position 967 (m5C967) of 16S rRNA.</text>
</comment>
<dbReference type="SUPFAM" id="SSF48013">
    <property type="entry name" value="NusB-like"/>
    <property type="match status" value="1"/>
</dbReference>
<comment type="caution">
    <text evidence="15">The sequence shown here is derived from an EMBL/GenBank/DDBJ whole genome shotgun (WGS) entry which is preliminary data.</text>
</comment>
<gene>
    <name evidence="15" type="primary">rsmB</name>
    <name evidence="15" type="ORF">GBZ86_01535</name>
</gene>
<dbReference type="NCBIfam" id="NF011494">
    <property type="entry name" value="PRK14902.1"/>
    <property type="match status" value="1"/>
</dbReference>
<dbReference type="AlphaFoldDB" id="A0A6I1MH08"/>
<keyword evidence="8 13" id="KW-0949">S-adenosyl-L-methionine</keyword>
<evidence type="ECO:0000256" key="2">
    <source>
        <dbReference type="ARBA" id="ARBA00004496"/>
    </source>
</evidence>
<evidence type="ECO:0000313" key="15">
    <source>
        <dbReference type="EMBL" id="MPQ42450.1"/>
    </source>
</evidence>
<dbReference type="PROSITE" id="PS51686">
    <property type="entry name" value="SAM_MT_RSMB_NOP"/>
    <property type="match status" value="1"/>
</dbReference>
<dbReference type="SUPFAM" id="SSF53335">
    <property type="entry name" value="S-adenosyl-L-methionine-dependent methyltransferases"/>
    <property type="match status" value="1"/>
</dbReference>
<dbReference type="Gene3D" id="1.10.940.10">
    <property type="entry name" value="NusB-like"/>
    <property type="match status" value="1"/>
</dbReference>
<dbReference type="InterPro" id="IPR035926">
    <property type="entry name" value="NusB-like_sf"/>
</dbReference>
<evidence type="ECO:0000256" key="6">
    <source>
        <dbReference type="ARBA" id="ARBA00022603"/>
    </source>
</evidence>
<dbReference type="Pfam" id="PF22458">
    <property type="entry name" value="RsmF-B_ferredox"/>
    <property type="match status" value="1"/>
</dbReference>
<dbReference type="InterPro" id="IPR054728">
    <property type="entry name" value="RsmB-like_ferredoxin"/>
</dbReference>
<name>A0A6I1MH08_9CLOT</name>
<dbReference type="CDD" id="cd02440">
    <property type="entry name" value="AdoMet_MTases"/>
    <property type="match status" value="1"/>
</dbReference>
<dbReference type="Pfam" id="PF01189">
    <property type="entry name" value="Methyltr_RsmB-F"/>
    <property type="match status" value="1"/>
</dbReference>
<sequence>MNARKIIVQILDNVFKKGAYSNIEINKFLNNKNIDNKDKGLITEVVYGTIKYRKTIDIILGNFVSHISKIDDKVINILRSAIYQMRFLDRVPSYAIVNDAVNLSKQVAPKLSKFVNGVLRNYLRNEDKNYKKGLSQRDSLAYDYSFENWMIDLFFKQYGKENGIKILKGLNSVPNVTVRINPLKGDYDEIFEILVEAGYDVEEGQISPEAIVIKKGSSIEKNSLYNRGFITVQDESAMLVAPLLNLEDNDRVMDLCSAPGTKATHLSEILMNSGEVIACDIYDHKLQLIKENIERLGITNLTTELSDATKTNSKYINSIDKILLDVPCSGLGIIRKKPEIKWNKKSNDLNEIIKIQKNILKNAWNYLKSGGELVYSTCTLNKKENEEILNWFVERNSDCTIEKIFFGNADNIIYNDNGSVTILPNENMDGFFIGKLKKK</sequence>
<keyword evidence="4" id="KW-0963">Cytoplasm</keyword>
<dbReference type="RefSeq" id="WP_152887085.1">
    <property type="nucleotide sequence ID" value="NZ_WHJC01000008.1"/>
</dbReference>
<feature type="domain" description="SAM-dependent MTase RsmB/NOP-type" evidence="14">
    <location>
        <begin position="166"/>
        <end position="439"/>
    </location>
</feature>
<dbReference type="Pfam" id="PF01029">
    <property type="entry name" value="NusB"/>
    <property type="match status" value="1"/>
</dbReference>
<dbReference type="GO" id="GO:0005737">
    <property type="term" value="C:cytoplasm"/>
    <property type="evidence" value="ECO:0007669"/>
    <property type="project" value="UniProtKB-SubCell"/>
</dbReference>
<dbReference type="InterPro" id="IPR023267">
    <property type="entry name" value="RCMT"/>
</dbReference>
<evidence type="ECO:0000256" key="12">
    <source>
        <dbReference type="ARBA" id="ARBA00047283"/>
    </source>
</evidence>